<organism evidence="3 4">
    <name type="scientific">Candidatus Cardinium hertigii</name>
    <dbReference type="NCBI Taxonomy" id="247481"/>
    <lineage>
        <taxon>Bacteria</taxon>
        <taxon>Pseudomonadati</taxon>
        <taxon>Bacteroidota</taxon>
        <taxon>Cytophagia</taxon>
        <taxon>Cytophagales</taxon>
        <taxon>Amoebophilaceae</taxon>
        <taxon>Candidatus Cardinium</taxon>
    </lineage>
</organism>
<dbReference type="OrthoDB" id="8482159at2"/>
<dbReference type="EMBL" id="RARA01000022">
    <property type="protein sequence ID" value="ROT47515.1"/>
    <property type="molecule type" value="Genomic_DNA"/>
</dbReference>
<evidence type="ECO:0000313" key="4">
    <source>
        <dbReference type="Proteomes" id="UP000270927"/>
    </source>
</evidence>
<gene>
    <name evidence="3" type="ORF">EDM02_01935</name>
</gene>
<evidence type="ECO:0000256" key="1">
    <source>
        <dbReference type="SAM" id="MobiDB-lite"/>
    </source>
</evidence>
<keyword evidence="4" id="KW-1185">Reference proteome</keyword>
<proteinExistence type="predicted"/>
<reference evidence="3 4" key="1">
    <citation type="submission" date="2018-09" db="EMBL/GenBank/DDBJ databases">
        <title>Comparative Genomics of Wolbachia-Cardinium Dual Endosymbiosis in a Plant-Parasitic Nematode.</title>
        <authorList>
            <person name="Brown A.M.V."/>
            <person name="Wasala S.K."/>
            <person name="Howe D.K."/>
            <person name="Peetz A.B."/>
            <person name="Zasada I.A."/>
            <person name="Denver D.R."/>
        </authorList>
    </citation>
    <scope>NUCLEOTIDE SEQUENCE [LARGE SCALE GENOMIC DNA]</scope>
    <source>
        <strain evidence="3 4">Pp_1</strain>
    </source>
</reference>
<dbReference type="AlphaFoldDB" id="A0A3N2QCL4"/>
<evidence type="ECO:0000256" key="2">
    <source>
        <dbReference type="SAM" id="SignalP"/>
    </source>
</evidence>
<feature type="signal peptide" evidence="2">
    <location>
        <begin position="1"/>
        <end position="24"/>
    </location>
</feature>
<keyword evidence="2" id="KW-0732">Signal</keyword>
<evidence type="ECO:0000313" key="3">
    <source>
        <dbReference type="EMBL" id="ROT47515.1"/>
    </source>
</evidence>
<sequence>MLYNYRIIRQLFFFLLLLSNTACGNGKGSKNSMQDQDIPQERKQPDTDLPSTSSVTEELYTEQKADKLFFVMERLSEDNESFWYQFITANKECIRKYGNEYSVDGGKYSLLRSQNALDIFKEIFLLRNRRNQSDEFWIAYITIQPVSKAKTVAYKDIEMAMLVGTAGDLPFTSHQGIFRTPKFIINMIYKENKNHMHKNISVAFHAFAARTMLKLHPEKVYMINTPAKEMREILIKALPAETISVEDTIYNTDLVEEHLPVRSVRIKKIDKKGGITILDKNGHSEIGHLSAERKKEWFRDMGVPYVAIDLNALSKTA</sequence>
<accession>A0A3N2QCL4</accession>
<comment type="caution">
    <text evidence="3">The sequence shown here is derived from an EMBL/GenBank/DDBJ whole genome shotgun (WGS) entry which is preliminary data.</text>
</comment>
<feature type="region of interest" description="Disordered" evidence="1">
    <location>
        <begin position="28"/>
        <end position="57"/>
    </location>
</feature>
<name>A0A3N2QCL4_9BACT</name>
<feature type="chain" id="PRO_5018262012" evidence="2">
    <location>
        <begin position="25"/>
        <end position="317"/>
    </location>
</feature>
<dbReference type="Proteomes" id="UP000270927">
    <property type="component" value="Unassembled WGS sequence"/>
</dbReference>
<protein>
    <submittedName>
        <fullName evidence="3">Uncharacterized protein</fullName>
    </submittedName>
</protein>
<feature type="compositionally biased region" description="Polar residues" evidence="1">
    <location>
        <begin position="28"/>
        <end position="37"/>
    </location>
</feature>